<dbReference type="OrthoDB" id="2011986at2759"/>
<evidence type="ECO:0000313" key="2">
    <source>
        <dbReference type="EMBL" id="RSH89453.1"/>
    </source>
</evidence>
<comment type="caution">
    <text evidence="2">The sequence shown here is derived from an EMBL/GenBank/DDBJ whole genome shotgun (WGS) entry which is preliminary data.</text>
</comment>
<dbReference type="Proteomes" id="UP000279259">
    <property type="component" value="Unassembled WGS sequence"/>
</dbReference>
<organism evidence="2 3">
    <name type="scientific">Saitozyma podzolica</name>
    <dbReference type="NCBI Taxonomy" id="1890683"/>
    <lineage>
        <taxon>Eukaryota</taxon>
        <taxon>Fungi</taxon>
        <taxon>Dikarya</taxon>
        <taxon>Basidiomycota</taxon>
        <taxon>Agaricomycotina</taxon>
        <taxon>Tremellomycetes</taxon>
        <taxon>Tremellales</taxon>
        <taxon>Trimorphomycetaceae</taxon>
        <taxon>Saitozyma</taxon>
    </lineage>
</organism>
<proteinExistence type="predicted"/>
<dbReference type="GO" id="GO:0005737">
    <property type="term" value="C:cytoplasm"/>
    <property type="evidence" value="ECO:0007669"/>
    <property type="project" value="TreeGrafter"/>
</dbReference>
<dbReference type="STRING" id="1890683.A0A427YEK0"/>
<name>A0A427YEK0_9TREE</name>
<dbReference type="AlphaFoldDB" id="A0A427YEK0"/>
<evidence type="ECO:0000256" key="1">
    <source>
        <dbReference type="SAM" id="MobiDB-lite"/>
    </source>
</evidence>
<gene>
    <name evidence="2" type="ORF">EHS25_002002</name>
</gene>
<reference evidence="2 3" key="1">
    <citation type="submission" date="2018-11" db="EMBL/GenBank/DDBJ databases">
        <title>Genome sequence of Saitozyma podzolica DSM 27192.</title>
        <authorList>
            <person name="Aliyu H."/>
            <person name="Gorte O."/>
            <person name="Ochsenreither K."/>
        </authorList>
    </citation>
    <scope>NUCLEOTIDE SEQUENCE [LARGE SCALE GENOMIC DNA]</scope>
    <source>
        <strain evidence="2 3">DSM 27192</strain>
    </source>
</reference>
<dbReference type="PANTHER" id="PTHR28086">
    <property type="entry name" value="UPF0662 PROTEIN YPL260W"/>
    <property type="match status" value="1"/>
</dbReference>
<sequence length="378" mass="42370">MASNMVPQEELPVLESLIQIRNRLTALKKDTTKFVRTQDVMSIYNAVVKQVTRLNAIRDEQSQAQSSLATNAASSSNTPNSGPAPPEPNRVDTVLGDVFALLSLFFLTIGKSRETPAIYCQIASMRQILSHMNESGAYTEAFLLPYRERLESLKQILRQDSAEGKHPEPIVRLMMRKLEGVGEYPERTSHLSRQWANRFAERQLNELFSSLSVISVELVPIHKKLVGLRKQLALMSAEPKPNKQEYKAIMEDLRKIDGWVRSQPRRIKRDSGFARFLSTSADDGRKRVDGKFLGPGGSSVPEGQALLSGLLDTCFDVAQDIKAREAEEDVSPTLKPIYDRLNDMKNQLEQLSECLLEDADQVSSGIDRLGRKTRADAD</sequence>
<feature type="region of interest" description="Disordered" evidence="1">
    <location>
        <begin position="62"/>
        <end position="90"/>
    </location>
</feature>
<feature type="compositionally biased region" description="Low complexity" evidence="1">
    <location>
        <begin position="62"/>
        <end position="81"/>
    </location>
</feature>
<evidence type="ECO:0000313" key="3">
    <source>
        <dbReference type="Proteomes" id="UP000279259"/>
    </source>
</evidence>
<keyword evidence="3" id="KW-1185">Reference proteome</keyword>
<dbReference type="InterPro" id="IPR018810">
    <property type="entry name" value="UPF0662"/>
</dbReference>
<dbReference type="GO" id="GO:0005634">
    <property type="term" value="C:nucleus"/>
    <property type="evidence" value="ECO:0007669"/>
    <property type="project" value="TreeGrafter"/>
</dbReference>
<accession>A0A427YEK0</accession>
<dbReference type="Pfam" id="PF10303">
    <property type="entry name" value="DUF2408"/>
    <property type="match status" value="1"/>
</dbReference>
<protein>
    <submittedName>
        <fullName evidence="2">Uncharacterized protein</fullName>
    </submittedName>
</protein>
<dbReference type="PANTHER" id="PTHR28086:SF1">
    <property type="entry name" value="CU(2+) SUPPRESSING AND BLEOMYCIN SENSITIVE PROTEIN 1"/>
    <property type="match status" value="1"/>
</dbReference>
<dbReference type="EMBL" id="RSCD01000013">
    <property type="protein sequence ID" value="RSH89453.1"/>
    <property type="molecule type" value="Genomic_DNA"/>
</dbReference>